<gene>
    <name evidence="5" type="ORF">AVT10_06210</name>
</gene>
<dbReference type="Proteomes" id="UP000076609">
    <property type="component" value="Unassembled WGS sequence"/>
</dbReference>
<evidence type="ECO:0000259" key="4">
    <source>
        <dbReference type="PROSITE" id="PS50109"/>
    </source>
</evidence>
<dbReference type="InterPro" id="IPR003661">
    <property type="entry name" value="HisK_dim/P_dom"/>
</dbReference>
<evidence type="ECO:0000256" key="3">
    <source>
        <dbReference type="SAM" id="MobiDB-lite"/>
    </source>
</evidence>
<dbReference type="SMART" id="SM00388">
    <property type="entry name" value="HisKA"/>
    <property type="match status" value="1"/>
</dbReference>
<feature type="region of interest" description="Disordered" evidence="3">
    <location>
        <begin position="149"/>
        <end position="259"/>
    </location>
</feature>
<sequence length="626" mass="65752">MRFDDSLETVLASDLTGEGARASAWRQLVDLIGRGRASPDPRAIALLRELRDGVPRTVRVASARDLEYARPPAELVDLLATDVIEAAVPVLRSATLSVGEWLALLPRLGSAARGVVRNRRDLDPAVTRALDSFGSTDLVLGDERAAEDVAASATSGHPSEGWGLSPQPDDARPAETSASAGTTAAFDAERSTPAADAEDVSAIAASAPSTQERHPSEGWDLPPQSDDAHPTETPASAGVTSGAVDAETGDDAAPEADPAGPFRIVDVMARIEAFERNQDAPPPPPPASTHDSFRFETDAAGLIRWVDGVSRAPLIGLSLDFGAAPGTARFDGVAAGALRHRSPFRDARLVIGGDSDAAGEWSVAGVPAFDHATGRFTGYRGTARRPRSDERAEPVANRDAGVAQLRQLVHELRTPAGAIAGFAEMIEAQLLGPVPPVYRDRAGAILNHSRDLVAVIDDLDLAARIDGDALDLRADSVALRPVFDVIAADLASLCELRGTLLEIEPTDLSVSGDRRAVERLLARLLATLVSAGEAEESIYVRMGLEGDGHVAIVLDRPQALDAWPGDSVFDVDDDEGDQSLLGTGFALRLARNLASELGGTLVFGTATLTLRLPAADAVEVGQAQQR</sequence>
<dbReference type="SUPFAM" id="SSF55874">
    <property type="entry name" value="ATPase domain of HSP90 chaperone/DNA topoisomerase II/histidine kinase"/>
    <property type="match status" value="1"/>
</dbReference>
<dbReference type="InterPro" id="IPR005467">
    <property type="entry name" value="His_kinase_dom"/>
</dbReference>
<feature type="compositionally biased region" description="Low complexity" evidence="3">
    <location>
        <begin position="174"/>
        <end position="186"/>
    </location>
</feature>
<dbReference type="CDD" id="cd00082">
    <property type="entry name" value="HisKA"/>
    <property type="match status" value="1"/>
</dbReference>
<reference evidence="6" key="1">
    <citation type="submission" date="2016-01" db="EMBL/GenBank/DDBJ databases">
        <title>Draft genome of Chromobacterium sp. F49.</title>
        <authorList>
            <person name="Hong K.W."/>
        </authorList>
    </citation>
    <scope>NUCLEOTIDE SEQUENCE [LARGE SCALE GENOMIC DNA]</scope>
    <source>
        <strain evidence="6">CN3</strain>
    </source>
</reference>
<dbReference type="Gene3D" id="3.30.565.10">
    <property type="entry name" value="Histidine kinase-like ATPase, C-terminal domain"/>
    <property type="match status" value="1"/>
</dbReference>
<comment type="catalytic activity">
    <reaction evidence="1">
        <text>ATP + protein L-histidine = ADP + protein N-phospho-L-histidine.</text>
        <dbReference type="EC" id="2.7.13.3"/>
    </reaction>
</comment>
<evidence type="ECO:0000313" key="5">
    <source>
        <dbReference type="EMBL" id="KZE10941.1"/>
    </source>
</evidence>
<protein>
    <recommendedName>
        <fullName evidence="2">histidine kinase</fullName>
        <ecNumber evidence="2">2.7.13.3</ecNumber>
    </recommendedName>
</protein>
<proteinExistence type="predicted"/>
<evidence type="ECO:0000256" key="2">
    <source>
        <dbReference type="ARBA" id="ARBA00012438"/>
    </source>
</evidence>
<feature type="domain" description="Histidine kinase" evidence="4">
    <location>
        <begin position="407"/>
        <end position="616"/>
    </location>
</feature>
<dbReference type="SUPFAM" id="SSF47384">
    <property type="entry name" value="Homodimeric domain of signal transducing histidine kinase"/>
    <property type="match status" value="1"/>
</dbReference>
<keyword evidence="6" id="KW-1185">Reference proteome</keyword>
<dbReference type="Gene3D" id="1.10.287.130">
    <property type="match status" value="1"/>
</dbReference>
<dbReference type="InterPro" id="IPR036890">
    <property type="entry name" value="HATPase_C_sf"/>
</dbReference>
<organism evidence="5 6">
    <name type="scientific">Sphingomonas hankookensis</name>
    <dbReference type="NCBI Taxonomy" id="563996"/>
    <lineage>
        <taxon>Bacteria</taxon>
        <taxon>Pseudomonadati</taxon>
        <taxon>Pseudomonadota</taxon>
        <taxon>Alphaproteobacteria</taxon>
        <taxon>Sphingomonadales</taxon>
        <taxon>Sphingomonadaceae</taxon>
        <taxon>Sphingomonas</taxon>
    </lineage>
</organism>
<dbReference type="Pfam" id="PF00512">
    <property type="entry name" value="HisKA"/>
    <property type="match status" value="1"/>
</dbReference>
<comment type="caution">
    <text evidence="5">The sequence shown here is derived from an EMBL/GenBank/DDBJ whole genome shotgun (WGS) entry which is preliminary data.</text>
</comment>
<accession>A0ABR5Y8Z6</accession>
<dbReference type="EC" id="2.7.13.3" evidence="2"/>
<dbReference type="EMBL" id="LQQO01000045">
    <property type="protein sequence ID" value="KZE10941.1"/>
    <property type="molecule type" value="Genomic_DNA"/>
</dbReference>
<name>A0ABR5Y8Z6_9SPHN</name>
<dbReference type="PROSITE" id="PS50109">
    <property type="entry name" value="HIS_KIN"/>
    <property type="match status" value="1"/>
</dbReference>
<evidence type="ECO:0000313" key="6">
    <source>
        <dbReference type="Proteomes" id="UP000076609"/>
    </source>
</evidence>
<dbReference type="RefSeq" id="WP_066693195.1">
    <property type="nucleotide sequence ID" value="NZ_CP117025.1"/>
</dbReference>
<dbReference type="InterPro" id="IPR036097">
    <property type="entry name" value="HisK_dim/P_sf"/>
</dbReference>
<evidence type="ECO:0000256" key="1">
    <source>
        <dbReference type="ARBA" id="ARBA00000085"/>
    </source>
</evidence>